<dbReference type="STRING" id="1071380.I2H3W1"/>
<dbReference type="Gene3D" id="3.40.50.150">
    <property type="entry name" value="Vaccinia Virus protein VP39"/>
    <property type="match status" value="2"/>
</dbReference>
<dbReference type="FunCoup" id="I2H3W1">
    <property type="interactions" value="278"/>
</dbReference>
<evidence type="ECO:0000256" key="5">
    <source>
        <dbReference type="ARBA" id="ARBA00033763"/>
    </source>
</evidence>
<dbReference type="Gene3D" id="2.40.50.140">
    <property type="entry name" value="Nucleic acid-binding proteins"/>
    <property type="match status" value="1"/>
</dbReference>
<keyword evidence="2 9" id="KW-0808">Transferase</keyword>
<evidence type="ECO:0000256" key="6">
    <source>
        <dbReference type="ARBA" id="ARBA00052788"/>
    </source>
</evidence>
<comment type="function">
    <text evidence="7">Catalyzes the formation of 5-methyl-uridine at position 54 (m5U54) in all tRNA. May also have a role in tRNA stabilization or maturation.</text>
</comment>
<dbReference type="GO" id="GO:0032259">
    <property type="term" value="P:methylation"/>
    <property type="evidence" value="ECO:0007669"/>
    <property type="project" value="UniProtKB-KW"/>
</dbReference>
<feature type="region of interest" description="Disordered" evidence="11">
    <location>
        <begin position="290"/>
        <end position="310"/>
    </location>
</feature>
<dbReference type="PROSITE" id="PS50926">
    <property type="entry name" value="TRAM"/>
    <property type="match status" value="1"/>
</dbReference>
<dbReference type="GO" id="GO:0030697">
    <property type="term" value="F:tRNA (uracil(54)-C5)-methyltransferase activity, S-adenosyl methionine-dependent"/>
    <property type="evidence" value="ECO:0007669"/>
    <property type="project" value="UniProtKB-EC"/>
</dbReference>
<evidence type="ECO:0000256" key="7">
    <source>
        <dbReference type="ARBA" id="ARBA00054700"/>
    </source>
</evidence>
<dbReference type="FunFam" id="3.40.50.150:FF:000174">
    <property type="entry name" value="TRM2p tRNA methyltransferase"/>
    <property type="match status" value="1"/>
</dbReference>
<dbReference type="InterPro" id="IPR030391">
    <property type="entry name" value="MeTrfase_TrmA_CS"/>
</dbReference>
<organism evidence="13 14">
    <name type="scientific">Henningerozyma blattae (strain ATCC 34711 / CBS 6284 / DSM 70876 / NBRC 10599 / NRRL Y-10934 / UCD 77-7)</name>
    <name type="common">Yeast</name>
    <name type="synonym">Tetrapisispora blattae</name>
    <dbReference type="NCBI Taxonomy" id="1071380"/>
    <lineage>
        <taxon>Eukaryota</taxon>
        <taxon>Fungi</taxon>
        <taxon>Dikarya</taxon>
        <taxon>Ascomycota</taxon>
        <taxon>Saccharomycotina</taxon>
        <taxon>Saccharomycetes</taxon>
        <taxon>Saccharomycetales</taxon>
        <taxon>Saccharomycetaceae</taxon>
        <taxon>Henningerozyma</taxon>
    </lineage>
</organism>
<feature type="binding site" evidence="9">
    <location>
        <position position="485"/>
    </location>
    <ligand>
        <name>S-adenosyl-L-methionine</name>
        <dbReference type="ChEBI" id="CHEBI:59789"/>
    </ligand>
</feature>
<dbReference type="InParanoid" id="I2H3W1"/>
<dbReference type="InterPro" id="IPR002792">
    <property type="entry name" value="TRAM_dom"/>
</dbReference>
<keyword evidence="1 9" id="KW-0489">Methyltransferase</keyword>
<dbReference type="PROSITE" id="PS01231">
    <property type="entry name" value="TRMA_2"/>
    <property type="match status" value="1"/>
</dbReference>
<dbReference type="InterPro" id="IPR025795">
    <property type="entry name" value="tRNA_(uracil-5-)_MeTrfase"/>
</dbReference>
<dbReference type="RefSeq" id="XP_004180582.1">
    <property type="nucleotide sequence ID" value="XM_004180534.1"/>
</dbReference>
<dbReference type="PROSITE" id="PS51687">
    <property type="entry name" value="SAM_MT_RNA_M5U"/>
    <property type="match status" value="1"/>
</dbReference>
<dbReference type="OMA" id="GGCKWQH"/>
<evidence type="ECO:0000256" key="3">
    <source>
        <dbReference type="ARBA" id="ARBA00022691"/>
    </source>
</evidence>
<comment type="catalytic activity">
    <reaction evidence="6">
        <text>uridine(54) in tRNA + S-adenosyl-L-methionine = 5-methyluridine(54) in tRNA + S-adenosyl-L-homocysteine + H(+)</text>
        <dbReference type="Rhea" id="RHEA:42712"/>
        <dbReference type="Rhea" id="RHEA-COMP:10167"/>
        <dbReference type="Rhea" id="RHEA-COMP:10193"/>
        <dbReference type="ChEBI" id="CHEBI:15378"/>
        <dbReference type="ChEBI" id="CHEBI:57856"/>
        <dbReference type="ChEBI" id="CHEBI:59789"/>
        <dbReference type="ChEBI" id="CHEBI:65315"/>
        <dbReference type="ChEBI" id="CHEBI:74447"/>
        <dbReference type="EC" id="2.1.1.35"/>
    </reaction>
</comment>
<evidence type="ECO:0000256" key="8">
    <source>
        <dbReference type="ARBA" id="ARBA00070108"/>
    </source>
</evidence>
<evidence type="ECO:0000256" key="11">
    <source>
        <dbReference type="SAM" id="MobiDB-lite"/>
    </source>
</evidence>
<dbReference type="EC" id="2.1.1.35" evidence="5"/>
<name>I2H3W1_HENB6</name>
<evidence type="ECO:0000259" key="12">
    <source>
        <dbReference type="PROSITE" id="PS50926"/>
    </source>
</evidence>
<feature type="binding site" evidence="9">
    <location>
        <position position="464"/>
    </location>
    <ligand>
        <name>S-adenosyl-L-methionine</name>
        <dbReference type="ChEBI" id="CHEBI:59789"/>
    </ligand>
</feature>
<dbReference type="FunFam" id="2.40.50.140:FF:000201">
    <property type="entry name" value="TRM2p tRNA methyltransferase"/>
    <property type="match status" value="1"/>
</dbReference>
<feature type="binding site" evidence="9">
    <location>
        <position position="532"/>
    </location>
    <ligand>
        <name>S-adenosyl-L-methionine</name>
        <dbReference type="ChEBI" id="CHEBI:59789"/>
    </ligand>
</feature>
<dbReference type="GeneID" id="14496099"/>
<dbReference type="KEGG" id="tbl:TBLA_0D05720"/>
<gene>
    <name evidence="13" type="primary">TBLA0D05720</name>
    <name evidence="13" type="ORF">TBLA_0D05720</name>
</gene>
<feature type="binding site" evidence="9">
    <location>
        <position position="433"/>
    </location>
    <ligand>
        <name>S-adenosyl-L-methionine</name>
        <dbReference type="ChEBI" id="CHEBI:59789"/>
    </ligand>
</feature>
<dbReference type="Pfam" id="PF01938">
    <property type="entry name" value="TRAM"/>
    <property type="match status" value="1"/>
</dbReference>
<dbReference type="EMBL" id="HE806319">
    <property type="protein sequence ID" value="CCH61063.1"/>
    <property type="molecule type" value="Genomic_DNA"/>
</dbReference>
<dbReference type="PROSITE" id="PS01230">
    <property type="entry name" value="TRMA_1"/>
    <property type="match status" value="1"/>
</dbReference>
<dbReference type="AlphaFoldDB" id="I2H3W1"/>
<keyword evidence="3 9" id="KW-0949">S-adenosyl-L-methionine</keyword>
<dbReference type="SUPFAM" id="SSF50249">
    <property type="entry name" value="Nucleic acid-binding proteins"/>
    <property type="match status" value="1"/>
</dbReference>
<dbReference type="GO" id="GO:0006400">
    <property type="term" value="P:tRNA modification"/>
    <property type="evidence" value="ECO:0007669"/>
    <property type="project" value="EnsemblFungi"/>
</dbReference>
<keyword evidence="14" id="KW-1185">Reference proteome</keyword>
<dbReference type="eggNOG" id="KOG2187">
    <property type="taxonomic scope" value="Eukaryota"/>
</dbReference>
<proteinExistence type="inferred from homology"/>
<evidence type="ECO:0000256" key="4">
    <source>
        <dbReference type="ARBA" id="ARBA00022694"/>
    </source>
</evidence>
<comment type="similarity">
    <text evidence="9">Belongs to the class I-like SAM-binding methyltransferase superfamily. RNA M5U methyltransferase family.</text>
</comment>
<dbReference type="Proteomes" id="UP000002866">
    <property type="component" value="Chromosome 4"/>
</dbReference>
<dbReference type="CDD" id="cd02440">
    <property type="entry name" value="AdoMet_MTases"/>
    <property type="match status" value="1"/>
</dbReference>
<dbReference type="PANTHER" id="PTHR11061">
    <property type="entry name" value="RNA M5U METHYLTRANSFERASE"/>
    <property type="match status" value="1"/>
</dbReference>
<feature type="domain" description="TRAM" evidence="12">
    <location>
        <begin position="129"/>
        <end position="194"/>
    </location>
</feature>
<evidence type="ECO:0000313" key="14">
    <source>
        <dbReference type="Proteomes" id="UP000002866"/>
    </source>
</evidence>
<evidence type="ECO:0000313" key="13">
    <source>
        <dbReference type="EMBL" id="CCH61063.1"/>
    </source>
</evidence>
<dbReference type="Pfam" id="PF05958">
    <property type="entry name" value="tRNA_U5-meth_tr"/>
    <property type="match status" value="1"/>
</dbReference>
<evidence type="ECO:0000256" key="1">
    <source>
        <dbReference type="ARBA" id="ARBA00022603"/>
    </source>
</evidence>
<feature type="active site" evidence="10">
    <location>
        <position position="559"/>
    </location>
</feature>
<evidence type="ECO:0000256" key="2">
    <source>
        <dbReference type="ARBA" id="ARBA00022679"/>
    </source>
</evidence>
<keyword evidence="4" id="KW-0819">tRNA processing</keyword>
<dbReference type="InterPro" id="IPR010280">
    <property type="entry name" value="U5_MeTrfase_fam"/>
</dbReference>
<dbReference type="OrthoDB" id="10250660at2759"/>
<dbReference type="InterPro" id="IPR029063">
    <property type="entry name" value="SAM-dependent_MTases_sf"/>
</dbReference>
<sequence>MLTFSHGLTRFINHNIVYRPSISRLLKLKFKRQIFVLSKMSVTNKNAEIAKRPLPTETNPVVETPITKKAKKIKTKKYKAKKVDPTSPLGVFQFEIAELLKEQGIKEADTINDITAILNDASSDGQVKEAYHRKVNDVKVLKLTSSGDGLAIIDNPVESDKKQVVIIPFGLPGDIVHIRVFKTHPNYVESDLLDVNAKSDIRRDDLINCKYFGKCSGSQYQNLTYETQLKLKQDTVSNAYKFFAPRLIEKKILPEVGTTIGSPLQYEYRTKLTPHFDIPRRIKKAGELKERPPLGFGQKGRPTWRKETLHEGGNASTLDIEEYTIGTSIINKGLKNERRKFEKEFNTYKKGATILLRENTIVMDKDSTEEQIKERLKNEEGSRDKDGNISYEVHMSNDGDKKLIKTCVTQPRQIVNEYVNGYSFQFSAGEFFQNNNSILPIVTKYVRDNLQLPEGEHNYLVDAYCGSGLFSICSSEGVDKVVGVEISADSVKFARINSELNKIANCKFIVGKAEKLFEEIDLPNDRTSVILDPPRKGCDELFLKQLSEFNPAKIVYISCNVHSQARDLEYFLLNTLNGKNYKIESLRGFDFFPQTHHVESVCVLSRV</sequence>
<evidence type="ECO:0000256" key="9">
    <source>
        <dbReference type="PROSITE-ProRule" id="PRU01024"/>
    </source>
</evidence>
<dbReference type="PROSITE" id="PS51622">
    <property type="entry name" value="SAM_MT_RNA_M5U_2"/>
    <property type="match status" value="1"/>
</dbReference>
<dbReference type="SUPFAM" id="SSF53335">
    <property type="entry name" value="S-adenosyl-L-methionine-dependent methyltransferases"/>
    <property type="match status" value="1"/>
</dbReference>
<reference evidence="13 14" key="1">
    <citation type="journal article" date="2011" name="Proc. Natl. Acad. Sci. U.S.A.">
        <title>Evolutionary erosion of yeast sex chromosomes by mating-type switching accidents.</title>
        <authorList>
            <person name="Gordon J.L."/>
            <person name="Armisen D."/>
            <person name="Proux-Wera E."/>
            <person name="Oheigeartaigh S.S."/>
            <person name="Byrne K.P."/>
            <person name="Wolfe K.H."/>
        </authorList>
    </citation>
    <scope>NUCLEOTIDE SEQUENCE [LARGE SCALE GENOMIC DNA]</scope>
    <source>
        <strain evidence="14">ATCC 34711 / CBS 6284 / DSM 70876 / NBRC 10599 / NRRL Y-10934 / UCD 77-7</strain>
    </source>
</reference>
<dbReference type="GO" id="GO:0000014">
    <property type="term" value="F:single-stranded DNA endodeoxyribonuclease activity"/>
    <property type="evidence" value="ECO:0007669"/>
    <property type="project" value="EnsemblFungi"/>
</dbReference>
<dbReference type="HOGENOM" id="CLU_014689_3_1_1"/>
<evidence type="ECO:0000256" key="10">
    <source>
        <dbReference type="PROSITE-ProRule" id="PRU10015"/>
    </source>
</evidence>
<feature type="active site" description="Nucleophile" evidence="9">
    <location>
        <position position="559"/>
    </location>
</feature>
<accession>I2H3W1</accession>
<dbReference type="InterPro" id="IPR012340">
    <property type="entry name" value="NA-bd_OB-fold"/>
</dbReference>
<dbReference type="PANTHER" id="PTHR11061:SF30">
    <property type="entry name" value="TRNA (URACIL(54)-C(5))-METHYLTRANSFERASE"/>
    <property type="match status" value="1"/>
</dbReference>
<dbReference type="InterPro" id="IPR030390">
    <property type="entry name" value="MeTrfase_TrmA_AS"/>
</dbReference>
<protein>
    <recommendedName>
        <fullName evidence="8">tRNA (uracil(54)-C(5))-methyltransferase</fullName>
        <ecNumber evidence="5">2.1.1.35</ecNumber>
    </recommendedName>
</protein>
<dbReference type="GO" id="GO:0051908">
    <property type="term" value="F:double-stranded DNA 5'-3' DNA exonuclease activity"/>
    <property type="evidence" value="ECO:0007669"/>
    <property type="project" value="EnsemblFungi"/>
</dbReference>